<feature type="binding site" evidence="7">
    <location>
        <position position="222"/>
    </location>
    <ligand>
        <name>L-aspartate</name>
        <dbReference type="ChEBI" id="CHEBI:29991"/>
    </ligand>
</feature>
<dbReference type="AlphaFoldDB" id="A0A109RHF9"/>
<dbReference type="Pfam" id="PF01336">
    <property type="entry name" value="tRNA_anti-codon"/>
    <property type="match status" value="1"/>
</dbReference>
<protein>
    <recommendedName>
        <fullName evidence="7">Aspartate--tRNA ligase</fullName>
        <ecNumber evidence="7">6.1.1.12</ecNumber>
    </recommendedName>
    <alternativeName>
        <fullName evidence="7">Aspartyl-tRNA synthetase</fullName>
        <shortName evidence="7">AspRS</shortName>
    </alternativeName>
</protein>
<keyword evidence="5 7" id="KW-0648">Protein biosynthesis</keyword>
<feature type="binding site" evidence="7">
    <location>
        <position position="176"/>
    </location>
    <ligand>
        <name>L-aspartate</name>
        <dbReference type="ChEBI" id="CHEBI:29991"/>
    </ligand>
</feature>
<feature type="binding site" evidence="7">
    <location>
        <begin position="535"/>
        <end position="538"/>
    </location>
    <ligand>
        <name>ATP</name>
        <dbReference type="ChEBI" id="CHEBI:30616"/>
    </ligand>
</feature>
<evidence type="ECO:0000256" key="2">
    <source>
        <dbReference type="ARBA" id="ARBA00022598"/>
    </source>
</evidence>
<dbReference type="CDD" id="cd04317">
    <property type="entry name" value="EcAspRS_like_N"/>
    <property type="match status" value="1"/>
</dbReference>
<evidence type="ECO:0000313" key="9">
    <source>
        <dbReference type="EMBL" id="AMB98515.1"/>
    </source>
</evidence>
<comment type="function">
    <text evidence="7">Catalyzes the attachment of L-aspartate to tRNA(Asp) in a two-step reaction: L-aspartate is first activated by ATP to form Asp-AMP and then transferred to the acceptor end of tRNA(Asp).</text>
</comment>
<feature type="binding site" evidence="7">
    <location>
        <begin position="222"/>
        <end position="224"/>
    </location>
    <ligand>
        <name>ATP</name>
        <dbReference type="ChEBI" id="CHEBI:30616"/>
    </ligand>
</feature>
<feature type="domain" description="Aminoacyl-transfer RNA synthetases class-II family profile" evidence="8">
    <location>
        <begin position="145"/>
        <end position="564"/>
    </location>
</feature>
<evidence type="ECO:0000256" key="4">
    <source>
        <dbReference type="ARBA" id="ARBA00022840"/>
    </source>
</evidence>
<dbReference type="PANTHER" id="PTHR22594">
    <property type="entry name" value="ASPARTYL/LYSYL-TRNA SYNTHETASE"/>
    <property type="match status" value="1"/>
</dbReference>
<dbReference type="GO" id="GO:0005524">
    <property type="term" value="F:ATP binding"/>
    <property type="evidence" value="ECO:0007669"/>
    <property type="project" value="UniProtKB-UniRule"/>
</dbReference>
<sequence length="590" mass="66611">MMKRTEYCGLISKDFVGQDVTLKGWVQKRRDLGGVIFVDLRDREGIVQVVFNEENLAGQFDQAERLRSEYIIEVQGQVVAREADLVNPKIKTGEVEVMASQLTILSTAKTPPFAVEDDIDVNDEIRLKHRYVDLRRPEMTKNILLRHKVTKAIRNYLDNLGFVDIETPYLTKSTPEGARDYLVPSRVHEGQFYALPQSPQLFKQLLMASGMDRYYQIVRCFRDEDLRGDRQPEFTQVDLETSFLGQEEIRDIVEAMLKQVMKESRGLEIDQAFPVISYDEAMAKYGTDKPDTRFDMHLVDISDIVDQYDFKVFNQAVENGGIVKAINVKGAGDNYSRKDLDGLTDFASTFGAKGVAWIKVTDDGLTGPIGKFFKDNPAPLTDRLQAQAGDILVFLADQASVVNQSLAEIRLKFARELDLMDPNQFNFLWVVNWPLLEYDNQAGRYNAMHHPFTMPNEADLDKLADQPDQVYAQAYDIVLNGYEIGGGSLRIHNKDLQMQMFETLGFSQESAQAQFGFLLDALDYGFPPHGGLALGLDRLVMLIAGEENIREVIAFPKNGRAFDPLTGAPSPVSDDQLEELSLEVTSIDLD</sequence>
<dbReference type="SUPFAM" id="SSF55681">
    <property type="entry name" value="Class II aaRS and biotin synthetases"/>
    <property type="match status" value="1"/>
</dbReference>
<dbReference type="InterPro" id="IPR045864">
    <property type="entry name" value="aa-tRNA-synth_II/BPL/LPL"/>
</dbReference>
<dbReference type="EMBL" id="CP014163">
    <property type="protein sequence ID" value="AMB98515.1"/>
    <property type="molecule type" value="Genomic_DNA"/>
</dbReference>
<dbReference type="NCBIfam" id="NF001750">
    <property type="entry name" value="PRK00476.1"/>
    <property type="match status" value="1"/>
</dbReference>
<dbReference type="InterPro" id="IPR002312">
    <property type="entry name" value="Asp/Asn-tRNA-synth_IIb"/>
</dbReference>
<reference evidence="10" key="2">
    <citation type="submission" date="2016-01" db="EMBL/GenBank/DDBJ databases">
        <title>Six Aerococcus type strain genome sequencing and assembly using PacBio and Illumina Hiseq.</title>
        <authorList>
            <person name="Carkaci D."/>
            <person name="Dargis R."/>
            <person name="Nielsen X.C."/>
            <person name="Skovgaard O."/>
            <person name="Fuursted K."/>
            <person name="Christensen J.J."/>
        </authorList>
    </citation>
    <scope>NUCLEOTIDE SEQUENCE [LARGE SCALE GENOMIC DNA]</scope>
    <source>
        <strain evidence="10">CCUG42038B</strain>
    </source>
</reference>
<name>A0A109RHF9_9LACT</name>
<dbReference type="GO" id="GO:0016740">
    <property type="term" value="F:transferase activity"/>
    <property type="evidence" value="ECO:0007669"/>
    <property type="project" value="UniProtKB-ARBA"/>
</dbReference>
<dbReference type="PANTHER" id="PTHR22594:SF5">
    <property type="entry name" value="ASPARTATE--TRNA LIGASE, MITOCHONDRIAL"/>
    <property type="match status" value="1"/>
</dbReference>
<dbReference type="Gene3D" id="3.30.1360.30">
    <property type="entry name" value="GAD-like domain"/>
    <property type="match status" value="1"/>
</dbReference>
<keyword evidence="7" id="KW-0963">Cytoplasm</keyword>
<dbReference type="EC" id="6.1.1.12" evidence="7"/>
<dbReference type="InterPro" id="IPR004524">
    <property type="entry name" value="Asp-tRNA-ligase_1"/>
</dbReference>
<dbReference type="InterPro" id="IPR006195">
    <property type="entry name" value="aa-tRNA-synth_II"/>
</dbReference>
<feature type="binding site" evidence="7">
    <location>
        <position position="449"/>
    </location>
    <ligand>
        <name>L-aspartate</name>
        <dbReference type="ChEBI" id="CHEBI:29991"/>
    </ligand>
</feature>
<dbReference type="PROSITE" id="PS50862">
    <property type="entry name" value="AA_TRNA_LIGASE_II"/>
    <property type="match status" value="1"/>
</dbReference>
<dbReference type="InterPro" id="IPR047089">
    <property type="entry name" value="Asp-tRNA-ligase_1_N"/>
</dbReference>
<dbReference type="CDD" id="cd00777">
    <property type="entry name" value="AspRS_core"/>
    <property type="match status" value="1"/>
</dbReference>
<keyword evidence="6 7" id="KW-0030">Aminoacyl-tRNA synthetase</keyword>
<organism evidence="9 10">
    <name type="scientific">Aerococcus urinaehominis</name>
    <dbReference type="NCBI Taxonomy" id="128944"/>
    <lineage>
        <taxon>Bacteria</taxon>
        <taxon>Bacillati</taxon>
        <taxon>Bacillota</taxon>
        <taxon>Bacilli</taxon>
        <taxon>Lactobacillales</taxon>
        <taxon>Aerococcaceae</taxon>
        <taxon>Aerococcus</taxon>
    </lineage>
</organism>
<dbReference type="KEGG" id="auh:AWM75_00255"/>
<dbReference type="Gene3D" id="2.40.50.140">
    <property type="entry name" value="Nucleic acid-binding proteins"/>
    <property type="match status" value="1"/>
</dbReference>
<dbReference type="GO" id="GO:0005737">
    <property type="term" value="C:cytoplasm"/>
    <property type="evidence" value="ECO:0007669"/>
    <property type="project" value="UniProtKB-SubCell"/>
</dbReference>
<dbReference type="GO" id="GO:0004815">
    <property type="term" value="F:aspartate-tRNA ligase activity"/>
    <property type="evidence" value="ECO:0007669"/>
    <property type="project" value="UniProtKB-UniRule"/>
</dbReference>
<dbReference type="SUPFAM" id="SSF55261">
    <property type="entry name" value="GAD domain-like"/>
    <property type="match status" value="1"/>
</dbReference>
<accession>A0A109RHF9</accession>
<keyword evidence="3 7" id="KW-0547">Nucleotide-binding</keyword>
<keyword evidence="4 7" id="KW-0067">ATP-binding</keyword>
<dbReference type="Pfam" id="PF00152">
    <property type="entry name" value="tRNA-synt_2"/>
    <property type="match status" value="1"/>
</dbReference>
<feature type="region of interest" description="Aspartate" evidence="7">
    <location>
        <begin position="200"/>
        <end position="203"/>
    </location>
</feature>
<reference evidence="9 10" key="1">
    <citation type="journal article" date="2016" name="Genome Announc.">
        <title>Complete Genome Sequences of Aerococcus christensenii CCUG 28831T, Aerococcus sanguinicola CCUG 43001T, Aerococcus urinae CCUG 36881T, Aerococcus urinaeequi CCUG 28094T, Aerococcus urinaehominis CCUG 42038 BT, and Aerococcus viridans CCUG 4311T.</title>
        <authorList>
            <person name="Carkaci D."/>
            <person name="Dargis R."/>
            <person name="Nielsen X.C."/>
            <person name="Skovgaard O."/>
            <person name="Fuursted K."/>
            <person name="Christensen J.J."/>
        </authorList>
    </citation>
    <scope>NUCLEOTIDE SEQUENCE [LARGE SCALE GENOMIC DNA]</scope>
    <source>
        <strain evidence="9 10">CCUG42038B</strain>
    </source>
</reference>
<dbReference type="HAMAP" id="MF_00044">
    <property type="entry name" value="Asp_tRNA_synth_type1"/>
    <property type="match status" value="1"/>
</dbReference>
<keyword evidence="10" id="KW-1185">Reference proteome</keyword>
<dbReference type="InterPro" id="IPR029351">
    <property type="entry name" value="GAD_dom"/>
</dbReference>
<comment type="subcellular location">
    <subcellularLocation>
        <location evidence="7">Cytoplasm</location>
    </subcellularLocation>
</comment>
<evidence type="ECO:0000259" key="8">
    <source>
        <dbReference type="PROSITE" id="PS50862"/>
    </source>
</evidence>
<dbReference type="GO" id="GO:0140096">
    <property type="term" value="F:catalytic activity, acting on a protein"/>
    <property type="evidence" value="ECO:0007669"/>
    <property type="project" value="UniProtKB-ARBA"/>
</dbReference>
<comment type="caution">
    <text evidence="7">Lacks conserved residue(s) required for the propagation of feature annotation.</text>
</comment>
<dbReference type="Pfam" id="PF02938">
    <property type="entry name" value="GAD"/>
    <property type="match status" value="1"/>
</dbReference>
<dbReference type="InterPro" id="IPR012340">
    <property type="entry name" value="NA-bd_OB-fold"/>
</dbReference>
<dbReference type="InterPro" id="IPR047090">
    <property type="entry name" value="AspRS_core"/>
</dbReference>
<dbReference type="STRING" id="128944.AWM75_00255"/>
<dbReference type="InterPro" id="IPR004365">
    <property type="entry name" value="NA-bd_OB_tRNA"/>
</dbReference>
<dbReference type="PRINTS" id="PR01042">
    <property type="entry name" value="TRNASYNTHASP"/>
</dbReference>
<dbReference type="RefSeq" id="WP_067977174.1">
    <property type="nucleotide sequence ID" value="NZ_CP014163.1"/>
</dbReference>
<keyword evidence="2 7" id="KW-0436">Ligase</keyword>
<feature type="binding site" evidence="7">
    <location>
        <position position="231"/>
    </location>
    <ligand>
        <name>ATP</name>
        <dbReference type="ChEBI" id="CHEBI:30616"/>
    </ligand>
</feature>
<feature type="binding site" evidence="7">
    <location>
        <position position="490"/>
    </location>
    <ligand>
        <name>L-aspartate</name>
        <dbReference type="ChEBI" id="CHEBI:29991"/>
    </ligand>
</feature>
<dbReference type="InterPro" id="IPR004115">
    <property type="entry name" value="GAD-like_sf"/>
</dbReference>
<dbReference type="NCBIfam" id="TIGR00459">
    <property type="entry name" value="aspS_bact"/>
    <property type="match status" value="1"/>
</dbReference>
<dbReference type="SUPFAM" id="SSF50249">
    <property type="entry name" value="Nucleic acid-binding proteins"/>
    <property type="match status" value="1"/>
</dbReference>
<comment type="catalytic activity">
    <reaction evidence="7">
        <text>tRNA(Asp) + L-aspartate + ATP = L-aspartyl-tRNA(Asp) + AMP + diphosphate</text>
        <dbReference type="Rhea" id="RHEA:19649"/>
        <dbReference type="Rhea" id="RHEA-COMP:9660"/>
        <dbReference type="Rhea" id="RHEA-COMP:9678"/>
        <dbReference type="ChEBI" id="CHEBI:29991"/>
        <dbReference type="ChEBI" id="CHEBI:30616"/>
        <dbReference type="ChEBI" id="CHEBI:33019"/>
        <dbReference type="ChEBI" id="CHEBI:78442"/>
        <dbReference type="ChEBI" id="CHEBI:78516"/>
        <dbReference type="ChEBI" id="CHEBI:456215"/>
        <dbReference type="EC" id="6.1.1.12"/>
    </reaction>
</comment>
<feature type="binding site" evidence="7">
    <location>
        <position position="483"/>
    </location>
    <ligand>
        <name>ATP</name>
        <dbReference type="ChEBI" id="CHEBI:30616"/>
    </ligand>
</feature>
<evidence type="ECO:0000256" key="5">
    <source>
        <dbReference type="ARBA" id="ARBA00022917"/>
    </source>
</evidence>
<comment type="subunit">
    <text evidence="7">Homodimer.</text>
</comment>
<dbReference type="GO" id="GO:0006422">
    <property type="term" value="P:aspartyl-tRNA aminoacylation"/>
    <property type="evidence" value="ECO:0007669"/>
    <property type="project" value="UniProtKB-UniRule"/>
</dbReference>
<evidence type="ECO:0000256" key="1">
    <source>
        <dbReference type="ARBA" id="ARBA00006303"/>
    </source>
</evidence>
<dbReference type="InterPro" id="IPR004364">
    <property type="entry name" value="Aa-tRNA-synt_II"/>
</dbReference>
<evidence type="ECO:0000256" key="6">
    <source>
        <dbReference type="ARBA" id="ARBA00023146"/>
    </source>
</evidence>
<comment type="similarity">
    <text evidence="1 7">Belongs to the class-II aminoacyl-tRNA synthetase family. Type 1 subfamily.</text>
</comment>
<evidence type="ECO:0000256" key="7">
    <source>
        <dbReference type="HAMAP-Rule" id="MF_00044"/>
    </source>
</evidence>
<evidence type="ECO:0000313" key="10">
    <source>
        <dbReference type="Proteomes" id="UP000062260"/>
    </source>
</evidence>
<gene>
    <name evidence="7 9" type="primary">aspS</name>
    <name evidence="9" type="ORF">AWM75_00255</name>
</gene>
<evidence type="ECO:0000256" key="3">
    <source>
        <dbReference type="ARBA" id="ARBA00022741"/>
    </source>
</evidence>
<dbReference type="Gene3D" id="3.30.930.10">
    <property type="entry name" value="Bira Bifunctional Protein, Domain 2"/>
    <property type="match status" value="1"/>
</dbReference>
<dbReference type="Proteomes" id="UP000062260">
    <property type="component" value="Chromosome"/>
</dbReference>
<proteinExistence type="inferred from homology"/>
<dbReference type="GO" id="GO:0003676">
    <property type="term" value="F:nucleic acid binding"/>
    <property type="evidence" value="ECO:0007669"/>
    <property type="project" value="InterPro"/>
</dbReference>